<protein>
    <submittedName>
        <fullName evidence="3">DUF6292 family protein</fullName>
    </submittedName>
</protein>
<evidence type="ECO:0000313" key="4">
    <source>
        <dbReference type="Proteomes" id="UP001596157"/>
    </source>
</evidence>
<evidence type="ECO:0000256" key="1">
    <source>
        <dbReference type="SAM" id="MobiDB-lite"/>
    </source>
</evidence>
<comment type="caution">
    <text evidence="3">The sequence shown here is derived from an EMBL/GenBank/DDBJ whole genome shotgun (WGS) entry which is preliminary data.</text>
</comment>
<accession>A0ABW0EU36</accession>
<dbReference type="InterPro" id="IPR046259">
    <property type="entry name" value="DUF6292"/>
</dbReference>
<sequence>MPPVQPPKQHVTTAVSTSTGLNAARPRHRGTPAPHSATQPGATPPSASSDDALATALRAYVHAVAAAAGVPADGVTCEVTDTATAYLPLGRRSASHPDHDLMLVWGERRGWAVLLETPPGDPPVALGALGGDAVVAPAEVARFVSTTVASPRPGCRLPGAGARPDRTRLAARLRCLTSEGRR</sequence>
<gene>
    <name evidence="3" type="ORF">ACFPM7_21495</name>
</gene>
<dbReference type="Pfam" id="PF19809">
    <property type="entry name" value="DUF6292"/>
    <property type="match status" value="1"/>
</dbReference>
<dbReference type="Proteomes" id="UP001596157">
    <property type="component" value="Unassembled WGS sequence"/>
</dbReference>
<proteinExistence type="predicted"/>
<organism evidence="3 4">
    <name type="scientific">Actinokineospora guangxiensis</name>
    <dbReference type="NCBI Taxonomy" id="1490288"/>
    <lineage>
        <taxon>Bacteria</taxon>
        <taxon>Bacillati</taxon>
        <taxon>Actinomycetota</taxon>
        <taxon>Actinomycetes</taxon>
        <taxon>Pseudonocardiales</taxon>
        <taxon>Pseudonocardiaceae</taxon>
        <taxon>Actinokineospora</taxon>
    </lineage>
</organism>
<keyword evidence="4" id="KW-1185">Reference proteome</keyword>
<feature type="region of interest" description="Disordered" evidence="1">
    <location>
        <begin position="1"/>
        <end position="50"/>
    </location>
</feature>
<evidence type="ECO:0000313" key="3">
    <source>
        <dbReference type="EMBL" id="MFC5289634.1"/>
    </source>
</evidence>
<reference evidence="4" key="1">
    <citation type="journal article" date="2019" name="Int. J. Syst. Evol. Microbiol.">
        <title>The Global Catalogue of Microorganisms (GCM) 10K type strain sequencing project: providing services to taxonomists for standard genome sequencing and annotation.</title>
        <authorList>
            <consortium name="The Broad Institute Genomics Platform"/>
            <consortium name="The Broad Institute Genome Sequencing Center for Infectious Disease"/>
            <person name="Wu L."/>
            <person name="Ma J."/>
        </authorList>
    </citation>
    <scope>NUCLEOTIDE SEQUENCE [LARGE SCALE GENOMIC DNA]</scope>
    <source>
        <strain evidence="4">CCUG 59778</strain>
    </source>
</reference>
<evidence type="ECO:0000259" key="2">
    <source>
        <dbReference type="Pfam" id="PF19809"/>
    </source>
</evidence>
<dbReference type="RefSeq" id="WP_378249487.1">
    <property type="nucleotide sequence ID" value="NZ_JBHSKF010000012.1"/>
</dbReference>
<name>A0ABW0EU36_9PSEU</name>
<feature type="domain" description="DUF6292" evidence="2">
    <location>
        <begin position="60"/>
        <end position="145"/>
    </location>
</feature>
<feature type="compositionally biased region" description="Polar residues" evidence="1">
    <location>
        <begin position="10"/>
        <end position="21"/>
    </location>
</feature>
<dbReference type="EMBL" id="JBHSKF010000012">
    <property type="protein sequence ID" value="MFC5289634.1"/>
    <property type="molecule type" value="Genomic_DNA"/>
</dbReference>